<name>A0A1Y1M9U7_PHOPY</name>
<proteinExistence type="predicted"/>
<evidence type="ECO:0000313" key="1">
    <source>
        <dbReference type="EMBL" id="JAV82592.1"/>
    </source>
</evidence>
<accession>A0A1Y1M9U7</accession>
<dbReference type="EMBL" id="GEZM01036554">
    <property type="protein sequence ID" value="JAV82592.1"/>
    <property type="molecule type" value="Transcribed_RNA"/>
</dbReference>
<sequence>MISCYYGAVSGIGKICSIAMFFPVLGDIFQEGSGTGSFSSIEMFAVAYSILHSVDQLYCHYFHSPPSAISSTVTVPNTQEKSVDKRFDADILNNGYGIE</sequence>
<organism evidence="1">
    <name type="scientific">Photinus pyralis</name>
    <name type="common">Common eastern firefly</name>
    <name type="synonym">Lampyris pyralis</name>
    <dbReference type="NCBI Taxonomy" id="7054"/>
    <lineage>
        <taxon>Eukaryota</taxon>
        <taxon>Metazoa</taxon>
        <taxon>Ecdysozoa</taxon>
        <taxon>Arthropoda</taxon>
        <taxon>Hexapoda</taxon>
        <taxon>Insecta</taxon>
        <taxon>Pterygota</taxon>
        <taxon>Neoptera</taxon>
        <taxon>Endopterygota</taxon>
        <taxon>Coleoptera</taxon>
        <taxon>Polyphaga</taxon>
        <taxon>Elateriformia</taxon>
        <taxon>Elateroidea</taxon>
        <taxon>Lampyridae</taxon>
        <taxon>Lampyrinae</taxon>
        <taxon>Photinus</taxon>
    </lineage>
</organism>
<dbReference type="AlphaFoldDB" id="A0A1Y1M9U7"/>
<reference evidence="1" key="1">
    <citation type="journal article" date="2016" name="Sci. Rep.">
        <title>Molecular characterization of firefly nuptial gifts: a multi-omics approach sheds light on postcopulatory sexual selection.</title>
        <authorList>
            <person name="Al-Wathiqui N."/>
            <person name="Fallon T.R."/>
            <person name="South A."/>
            <person name="Weng J.K."/>
            <person name="Lewis S.M."/>
        </authorList>
    </citation>
    <scope>NUCLEOTIDE SEQUENCE</scope>
</reference>
<protein>
    <submittedName>
        <fullName evidence="1">Uncharacterized protein</fullName>
    </submittedName>
</protein>